<proteinExistence type="predicted"/>
<dbReference type="Pfam" id="PF04389">
    <property type="entry name" value="Peptidase_M28"/>
    <property type="match status" value="1"/>
</dbReference>
<dbReference type="GO" id="GO:0006508">
    <property type="term" value="P:proteolysis"/>
    <property type="evidence" value="ECO:0007669"/>
    <property type="project" value="InterPro"/>
</dbReference>
<dbReference type="InterPro" id="IPR045175">
    <property type="entry name" value="M28_fam"/>
</dbReference>
<dbReference type="InterPro" id="IPR046450">
    <property type="entry name" value="PA_dom_sf"/>
</dbReference>
<reference evidence="2 3" key="1">
    <citation type="submission" date="2018-07" db="EMBL/GenBank/DDBJ databases">
        <title>Chitinophaga K2CV101002-2 sp. nov., isolated from a monsoon evergreen broad-leaved forest soil.</title>
        <authorList>
            <person name="Lv Y."/>
        </authorList>
    </citation>
    <scope>NUCLEOTIDE SEQUENCE [LARGE SCALE GENOMIC DNA]</scope>
    <source>
        <strain evidence="2 3">GDMCC 1.1288</strain>
    </source>
</reference>
<keyword evidence="3" id="KW-1185">Reference proteome</keyword>
<dbReference type="SUPFAM" id="SSF52025">
    <property type="entry name" value="PA domain"/>
    <property type="match status" value="1"/>
</dbReference>
<dbReference type="Gene3D" id="3.40.630.10">
    <property type="entry name" value="Zn peptidases"/>
    <property type="match status" value="2"/>
</dbReference>
<feature type="domain" description="Peptidase M28" evidence="1">
    <location>
        <begin position="284"/>
        <end position="494"/>
    </location>
</feature>
<gene>
    <name evidence="2" type="ORF">DVR12_09015</name>
</gene>
<evidence type="ECO:0000313" key="2">
    <source>
        <dbReference type="EMBL" id="RFS24013.1"/>
    </source>
</evidence>
<name>A0A3E1YCJ6_9BACT</name>
<dbReference type="EMBL" id="QPMM01000003">
    <property type="protein sequence ID" value="RFS24013.1"/>
    <property type="molecule type" value="Genomic_DNA"/>
</dbReference>
<dbReference type="PANTHER" id="PTHR12147:SF26">
    <property type="entry name" value="PEPTIDASE M28 DOMAIN-CONTAINING PROTEIN"/>
    <property type="match status" value="1"/>
</dbReference>
<dbReference type="Proteomes" id="UP000260644">
    <property type="component" value="Unassembled WGS sequence"/>
</dbReference>
<dbReference type="InterPro" id="IPR007484">
    <property type="entry name" value="Peptidase_M28"/>
</dbReference>
<organism evidence="2 3">
    <name type="scientific">Chitinophaga silvatica</name>
    <dbReference type="NCBI Taxonomy" id="2282649"/>
    <lineage>
        <taxon>Bacteria</taxon>
        <taxon>Pseudomonadati</taxon>
        <taxon>Bacteroidota</taxon>
        <taxon>Chitinophagia</taxon>
        <taxon>Chitinophagales</taxon>
        <taxon>Chitinophagaceae</taxon>
        <taxon>Chitinophaga</taxon>
    </lineage>
</organism>
<accession>A0A3E1YCJ6</accession>
<evidence type="ECO:0000313" key="3">
    <source>
        <dbReference type="Proteomes" id="UP000260644"/>
    </source>
</evidence>
<dbReference type="GO" id="GO:0008235">
    <property type="term" value="F:metalloexopeptidase activity"/>
    <property type="evidence" value="ECO:0007669"/>
    <property type="project" value="InterPro"/>
</dbReference>
<dbReference type="PANTHER" id="PTHR12147">
    <property type="entry name" value="METALLOPEPTIDASE M28 FAMILY MEMBER"/>
    <property type="match status" value="1"/>
</dbReference>
<dbReference type="AlphaFoldDB" id="A0A3E1YCJ6"/>
<dbReference type="Gene3D" id="3.50.30.30">
    <property type="match status" value="1"/>
</dbReference>
<comment type="caution">
    <text evidence="2">The sequence shown here is derived from an EMBL/GenBank/DDBJ whole genome shotgun (WGS) entry which is preliminary data.</text>
</comment>
<sequence>MAGFLFFLFFIKQCDMRVLVAICFFFFQISFARQNIVSAQDKDTLAGEYGRLITPGNLKKQLYTLASSEMEGRETATPGQEKAAAYIASQFAQMGLAPGANGKWLQHYPLYSDSLLHASITVNQQSYKWGRDFWVDIRAGKNQQLTANSVVYVSDGTEMDYLDQEVKGKVVMMKEASLRNREGSDLNSRITFAAARGASALLIISPQASRYSSLGEAKLRTSGIYQKNASSKELNIYYITPTIAIQILQLGKKDNLSDQKQAKEVTIPIHLTFEKRTTELHPSNVLGLLEGTDKKDEYVFVTAHYDHLGKNGRTIYFGADDDASGTSAVIEIAAAFAQAKKEGKGPRRSIVFMTVSGEEKGLLGSSYYTSNPIYPLSQTVTDLNIDMIGRIDPAHEKDSNYVYIIGDNRLSSELRTINEAANNEYTHLQLDYKYNDPEDPEAFYYRSDHYMFAQHGIPIIFYFNGTHADYHQPSDTPDKINYQLLSRRAQLVFYTAWKIANRDERLAVDGM</sequence>
<dbReference type="SUPFAM" id="SSF53187">
    <property type="entry name" value="Zn-dependent exopeptidases"/>
    <property type="match status" value="1"/>
</dbReference>
<protein>
    <recommendedName>
        <fullName evidence="1">Peptidase M28 domain-containing protein</fullName>
    </recommendedName>
</protein>
<evidence type="ECO:0000259" key="1">
    <source>
        <dbReference type="Pfam" id="PF04389"/>
    </source>
</evidence>